<dbReference type="InterPro" id="IPR029062">
    <property type="entry name" value="Class_I_gatase-like"/>
</dbReference>
<protein>
    <recommendedName>
        <fullName evidence="1">Glutamine amidotransferase domain-containing protein</fullName>
    </recommendedName>
</protein>
<keyword evidence="3" id="KW-1185">Reference proteome</keyword>
<sequence>MKALAIIHAPFERPGVIEEWFQAKDHFLVQVHPYRGDILPTMEKFDSLIVMGGPQSPLEIEKAPYLRLEIQLIEHALKQNMPILGFCLGAQLIGEALGAKTERSPHKEVGVYPITLTAEGEADPIFENVQKTFQVIHWHNDMPGLTKTSKILAYSEGCPRQVIRYTEKALGFQCHPEITFQLAQELVDNCPDDLKPNQYVQSAEEFLEHNFQMINQTMIHILENFYKL</sequence>
<accession>A0A1W6N2U4</accession>
<dbReference type="PANTHER" id="PTHR42695">
    <property type="entry name" value="GLUTAMINE AMIDOTRANSFERASE YLR126C-RELATED"/>
    <property type="match status" value="1"/>
</dbReference>
<proteinExistence type="predicted"/>
<gene>
    <name evidence="2" type="ORF">GQ61_00780</name>
</gene>
<dbReference type="InterPro" id="IPR017926">
    <property type="entry name" value="GATASE"/>
</dbReference>
<name>A0A1W6N2U4_9PROT</name>
<dbReference type="GO" id="GO:0005829">
    <property type="term" value="C:cytosol"/>
    <property type="evidence" value="ECO:0007669"/>
    <property type="project" value="TreeGrafter"/>
</dbReference>
<dbReference type="OrthoDB" id="9813383at2"/>
<dbReference type="InterPro" id="IPR044992">
    <property type="entry name" value="ChyE-like"/>
</dbReference>
<dbReference type="AlphaFoldDB" id="A0A1W6N2U4"/>
<dbReference type="EMBL" id="CP008743">
    <property type="protein sequence ID" value="ARN84115.1"/>
    <property type="molecule type" value="Genomic_DNA"/>
</dbReference>
<reference evidence="2 3" key="1">
    <citation type="submission" date="2014-06" db="EMBL/GenBank/DDBJ databases">
        <title>The genome of the endonuclear symbiont Nucleicultrix amoebiphila.</title>
        <authorList>
            <person name="Schulz F."/>
            <person name="Horn M."/>
        </authorList>
    </citation>
    <scope>NUCLEOTIDE SEQUENCE [LARGE SCALE GENOMIC DNA]</scope>
    <source>
        <strain evidence="2 3">FS5</strain>
    </source>
</reference>
<evidence type="ECO:0000313" key="3">
    <source>
        <dbReference type="Proteomes" id="UP000237351"/>
    </source>
</evidence>
<evidence type="ECO:0000313" key="2">
    <source>
        <dbReference type="EMBL" id="ARN84115.1"/>
    </source>
</evidence>
<dbReference type="PRINTS" id="PR00096">
    <property type="entry name" value="GATASE"/>
</dbReference>
<organism evidence="2 3">
    <name type="scientific">Candidatus Nucleicultrix amoebiphila FS5</name>
    <dbReference type="NCBI Taxonomy" id="1414854"/>
    <lineage>
        <taxon>Bacteria</taxon>
        <taxon>Pseudomonadati</taxon>
        <taxon>Pseudomonadota</taxon>
        <taxon>Alphaproteobacteria</taxon>
        <taxon>Holosporales</taxon>
        <taxon>Candidatus Nucleicultricaceae</taxon>
        <taxon>Candidatus Nucleicultrix</taxon>
    </lineage>
</organism>
<dbReference type="Proteomes" id="UP000237351">
    <property type="component" value="Chromosome"/>
</dbReference>
<dbReference type="KEGG" id="naf:GQ61_00780"/>
<dbReference type="Pfam" id="PF00117">
    <property type="entry name" value="GATase"/>
    <property type="match status" value="1"/>
</dbReference>
<dbReference type="CDD" id="cd01741">
    <property type="entry name" value="GATase1_1"/>
    <property type="match status" value="1"/>
</dbReference>
<dbReference type="STRING" id="1414854.GQ61_00780"/>
<feature type="domain" description="Glutamine amidotransferase" evidence="1">
    <location>
        <begin position="29"/>
        <end position="183"/>
    </location>
</feature>
<evidence type="ECO:0000259" key="1">
    <source>
        <dbReference type="Pfam" id="PF00117"/>
    </source>
</evidence>
<dbReference type="SUPFAM" id="SSF52317">
    <property type="entry name" value="Class I glutamine amidotransferase-like"/>
    <property type="match status" value="1"/>
</dbReference>
<dbReference type="PROSITE" id="PS51273">
    <property type="entry name" value="GATASE_TYPE_1"/>
    <property type="match status" value="1"/>
</dbReference>
<dbReference type="Gene3D" id="3.40.50.880">
    <property type="match status" value="1"/>
</dbReference>
<dbReference type="RefSeq" id="WP_085783474.1">
    <property type="nucleotide sequence ID" value="NZ_CP008743.1"/>
</dbReference>
<dbReference type="FunFam" id="3.40.50.880:FF:000033">
    <property type="entry name" value="Glutamine amidotransferase class-I"/>
    <property type="match status" value="1"/>
</dbReference>
<dbReference type="PANTHER" id="PTHR42695:SF5">
    <property type="entry name" value="GLUTAMINE AMIDOTRANSFERASE YLR126C-RELATED"/>
    <property type="match status" value="1"/>
</dbReference>